<evidence type="ECO:0000313" key="6">
    <source>
        <dbReference type="EMBL" id="SER83946.1"/>
    </source>
</evidence>
<dbReference type="Proteomes" id="UP000198571">
    <property type="component" value="Unassembled WGS sequence"/>
</dbReference>
<dbReference type="Pfam" id="PF04434">
    <property type="entry name" value="SWIM"/>
    <property type="match status" value="1"/>
</dbReference>
<dbReference type="InterPro" id="IPR049730">
    <property type="entry name" value="SNF2/RAD54-like_C"/>
</dbReference>
<evidence type="ECO:0000256" key="1">
    <source>
        <dbReference type="ARBA" id="ARBA00022801"/>
    </source>
</evidence>
<dbReference type="GO" id="GO:0004386">
    <property type="term" value="F:helicase activity"/>
    <property type="evidence" value="ECO:0007669"/>
    <property type="project" value="UniProtKB-KW"/>
</dbReference>
<dbReference type="SMART" id="SM00490">
    <property type="entry name" value="HELICc"/>
    <property type="match status" value="1"/>
</dbReference>
<keyword evidence="6" id="KW-0547">Nucleotide-binding</keyword>
<dbReference type="GO" id="GO:0005524">
    <property type="term" value="F:ATP binding"/>
    <property type="evidence" value="ECO:0007669"/>
    <property type="project" value="InterPro"/>
</dbReference>
<dbReference type="Pfam" id="PF08455">
    <property type="entry name" value="SNF2_assoc"/>
    <property type="match status" value="1"/>
</dbReference>
<feature type="domain" description="Helicase C-terminal" evidence="5">
    <location>
        <begin position="917"/>
        <end position="1074"/>
    </location>
</feature>
<keyword evidence="6" id="KW-0067">ATP-binding</keyword>
<evidence type="ECO:0000256" key="2">
    <source>
        <dbReference type="PROSITE-ProRule" id="PRU00325"/>
    </source>
</evidence>
<feature type="domain" description="Helicase ATP-binding" evidence="4">
    <location>
        <begin position="645"/>
        <end position="807"/>
    </location>
</feature>
<name>A0A1H9SFY6_9BACI</name>
<keyword evidence="1" id="KW-0378">Hydrolase</keyword>
<dbReference type="FunFam" id="3.40.50.300:FF:000533">
    <property type="entry name" value="Helicase, Snf2 family"/>
    <property type="match status" value="1"/>
</dbReference>
<evidence type="ECO:0000259" key="5">
    <source>
        <dbReference type="PROSITE" id="PS51194"/>
    </source>
</evidence>
<keyword evidence="2" id="KW-0479">Metal-binding</keyword>
<dbReference type="Pfam" id="PF00176">
    <property type="entry name" value="SNF2-rel_dom"/>
    <property type="match status" value="1"/>
</dbReference>
<dbReference type="AlphaFoldDB" id="A0A1H9SFY6"/>
<dbReference type="Pfam" id="PF00271">
    <property type="entry name" value="Helicase_C"/>
    <property type="match status" value="1"/>
</dbReference>
<dbReference type="InterPro" id="IPR007527">
    <property type="entry name" value="Znf_SWIM"/>
</dbReference>
<dbReference type="RefSeq" id="WP_143051202.1">
    <property type="nucleotide sequence ID" value="NZ_FOGT01000004.1"/>
</dbReference>
<evidence type="ECO:0000259" key="4">
    <source>
        <dbReference type="PROSITE" id="PS51192"/>
    </source>
</evidence>
<dbReference type="PROSITE" id="PS51192">
    <property type="entry name" value="HELICASE_ATP_BIND_1"/>
    <property type="match status" value="1"/>
</dbReference>
<evidence type="ECO:0000313" key="7">
    <source>
        <dbReference type="Proteomes" id="UP000198571"/>
    </source>
</evidence>
<dbReference type="InterPro" id="IPR038718">
    <property type="entry name" value="SNF2-like_sf"/>
</dbReference>
<reference evidence="7" key="1">
    <citation type="submission" date="2016-10" db="EMBL/GenBank/DDBJ databases">
        <authorList>
            <person name="Varghese N."/>
            <person name="Submissions S."/>
        </authorList>
    </citation>
    <scope>NUCLEOTIDE SEQUENCE [LARGE SCALE GENOMIC DNA]</scope>
    <source>
        <strain evidence="7">S9</strain>
    </source>
</reference>
<proteinExistence type="predicted"/>
<evidence type="ECO:0000259" key="3">
    <source>
        <dbReference type="PROSITE" id="PS50966"/>
    </source>
</evidence>
<dbReference type="STRING" id="1601833.SAMN05518684_104204"/>
<dbReference type="Gene3D" id="3.40.50.10810">
    <property type="entry name" value="Tandem AAA-ATPase domain"/>
    <property type="match status" value="1"/>
</dbReference>
<dbReference type="InterPro" id="IPR001650">
    <property type="entry name" value="Helicase_C-like"/>
</dbReference>
<dbReference type="PROSITE" id="PS50966">
    <property type="entry name" value="ZF_SWIM"/>
    <property type="match status" value="1"/>
</dbReference>
<organism evidence="6 7">
    <name type="scientific">Salipaludibacillus aurantiacus</name>
    <dbReference type="NCBI Taxonomy" id="1601833"/>
    <lineage>
        <taxon>Bacteria</taxon>
        <taxon>Bacillati</taxon>
        <taxon>Bacillota</taxon>
        <taxon>Bacilli</taxon>
        <taxon>Bacillales</taxon>
        <taxon>Bacillaceae</taxon>
    </lineage>
</organism>
<feature type="domain" description="SWIM-type" evidence="3">
    <location>
        <begin position="53"/>
        <end position="93"/>
    </location>
</feature>
<dbReference type="CDD" id="cd18793">
    <property type="entry name" value="SF2_C_SNF"/>
    <property type="match status" value="1"/>
</dbReference>
<protein>
    <submittedName>
        <fullName evidence="6">Superfamily II DNA or RNA helicase, SNF2 family</fullName>
    </submittedName>
</protein>
<dbReference type="PANTHER" id="PTHR10799">
    <property type="entry name" value="SNF2/RAD54 HELICASE FAMILY"/>
    <property type="match status" value="1"/>
</dbReference>
<dbReference type="OrthoDB" id="9760715at2"/>
<keyword evidence="2" id="KW-0863">Zinc-finger</keyword>
<dbReference type="InterPro" id="IPR027417">
    <property type="entry name" value="P-loop_NTPase"/>
</dbReference>
<gene>
    <name evidence="6" type="ORF">SAMN05518684_104204</name>
</gene>
<dbReference type="PROSITE" id="PS51194">
    <property type="entry name" value="HELICASE_CTER"/>
    <property type="match status" value="1"/>
</dbReference>
<keyword evidence="6" id="KW-0347">Helicase</keyword>
<dbReference type="GO" id="GO:0016787">
    <property type="term" value="F:hydrolase activity"/>
    <property type="evidence" value="ECO:0007669"/>
    <property type="project" value="UniProtKB-KW"/>
</dbReference>
<keyword evidence="2" id="KW-0862">Zinc</keyword>
<sequence length="1093" mass="125336">MNLKKLTYKDIYRECQYDNAFYKGENYYLKNAVRNLKNGTGTYQALVKGQSDYEAGVNYNNEYEITGFKCSCPAYEAYPGPCKHLVALLFSIRNSTKDEGNGTPAENSTVSQVKETLPETEINKTNRFIDSFEQLYVKQQETYHEREPLEVEYVMNLQSTFSERFSGSIDIELKVGPRRLYIVKDIPELLRAVEEDEAIKFSKLFTYHPSDYYFKKEDIEIFRLMSRIIEMKHGASDSLSFSYRRRVVAPQRSFTIPPSYAVEFLSLLQHRTVIVEDGFSSRNAIELTEAAPVLQFEVEEDGERSGIYRMTWTGADLAHYFGKKYGLLYMQGTFYQLKGPQLEAFDAIFFQMVLEEPAELLLDQSQLETFASVVLPRLNELGEVSLSHSIRKNIQMSPLVPMLYLDYKEGRVTAEVTFQYGDVKMSPFQPSTSEGDQLIVRDMEKEYYLLSFIEDIPFKFNGNELFLDEMEQILDFAAEDVPRLSELFHVYATPELRNIVHQPAERPAVKVETDEKLNLLEVAFEVDGIPEEELNSVIQSLLANKKYYRLSSGAYLHLENDEFKGMKQLLENLDVSAKDASSRSRHPLYRAFQLEEMSEVQLKKDRAFKKLVERLTDPEELDFPIPSHLENTLRDYQKRGFQWLMSLSYYGFGGILADDMGLGKTLQTIAYLHAAKENGTAEDPALIICPSSVVYNWQKEIERFAPNLTSAVISGPSAEREEILNSAEDCDVWITSYPLIRRDVDHYKTKTFSTMVLDEAQYVKNQGTLTAKAVRMIHSVKSFALSGTPIENSLDELHSIFSIVQPGLFKNRQVYKHMDENRIAKRVKPFVLRRMKQDVLAELPDKIESVEYTHLTGNQKAVYLGQLQMLQSEASEAIQSDTLQENRMKILAGLTRLRQICCHPGMFLDDYKGGSGKLERLMEYLEEARDSGKRIVLFSQFTQMLSIMKERLAEAGWDYFYLDGATPGKERVTLADRFNEGEKNLFLVSLKAGGTGLNLTGGDTVILFDSWWNPAVEEQAADRVYRFGQKRVVQVTKMITTGTIEEKIHKLQEKKRDLLDRVIQPGETMISSLGKEDIEDLLDLKYADSSGKQ</sequence>
<accession>A0A1H9SFY6</accession>
<dbReference type="SUPFAM" id="SSF52540">
    <property type="entry name" value="P-loop containing nucleoside triphosphate hydrolases"/>
    <property type="match status" value="2"/>
</dbReference>
<dbReference type="EMBL" id="FOGT01000004">
    <property type="protein sequence ID" value="SER83946.1"/>
    <property type="molecule type" value="Genomic_DNA"/>
</dbReference>
<keyword evidence="7" id="KW-1185">Reference proteome</keyword>
<dbReference type="Gene3D" id="3.40.50.300">
    <property type="entry name" value="P-loop containing nucleotide triphosphate hydrolases"/>
    <property type="match status" value="1"/>
</dbReference>
<dbReference type="GO" id="GO:0008270">
    <property type="term" value="F:zinc ion binding"/>
    <property type="evidence" value="ECO:0007669"/>
    <property type="project" value="UniProtKB-KW"/>
</dbReference>
<dbReference type="InterPro" id="IPR013663">
    <property type="entry name" value="Helicase_SWF/SNF/SWI_bac"/>
</dbReference>
<dbReference type="InterPro" id="IPR000330">
    <property type="entry name" value="SNF2_N"/>
</dbReference>
<dbReference type="SMART" id="SM00487">
    <property type="entry name" value="DEXDc"/>
    <property type="match status" value="1"/>
</dbReference>
<dbReference type="InterPro" id="IPR014001">
    <property type="entry name" value="Helicase_ATP-bd"/>
</dbReference>